<dbReference type="PANTHER" id="PTHR21599:SF0">
    <property type="entry name" value="GLYCERATE KINASE"/>
    <property type="match status" value="1"/>
</dbReference>
<dbReference type="AlphaFoldDB" id="A0AAE3MMR8"/>
<evidence type="ECO:0000256" key="3">
    <source>
        <dbReference type="ARBA" id="ARBA00022777"/>
    </source>
</evidence>
<dbReference type="GO" id="GO:0008887">
    <property type="term" value="F:glycerate kinase activity"/>
    <property type="evidence" value="ECO:0007669"/>
    <property type="project" value="UniProtKB-UniRule"/>
</dbReference>
<dbReference type="InterPro" id="IPR036129">
    <property type="entry name" value="Glycerate_kinase_sf"/>
</dbReference>
<dbReference type="Gene3D" id="3.90.1510.10">
    <property type="entry name" value="Glycerate kinase, domain 2"/>
    <property type="match status" value="1"/>
</dbReference>
<evidence type="ECO:0000256" key="1">
    <source>
        <dbReference type="ARBA" id="ARBA00006284"/>
    </source>
</evidence>
<keyword evidence="2 4" id="KW-0808">Transferase</keyword>
<dbReference type="SUPFAM" id="SSF110738">
    <property type="entry name" value="Glycerate kinase I"/>
    <property type="match status" value="1"/>
</dbReference>
<evidence type="ECO:0000256" key="2">
    <source>
        <dbReference type="ARBA" id="ARBA00022679"/>
    </source>
</evidence>
<dbReference type="NCBIfam" id="TIGR00045">
    <property type="entry name" value="glycerate kinase"/>
    <property type="match status" value="1"/>
</dbReference>
<keyword evidence="6" id="KW-1185">Reference proteome</keyword>
<gene>
    <name evidence="5" type="ORF">OO016_10690</name>
</gene>
<sequence length="375" mass="40775">MNFLLLPDKFKGSLTAKQLIQSLTKGILKAIPGAGFHSLIASDGGDGFLDAISEYRETEVITTETVDPLGRKITSTMLVDPSKGEAYIEMAKASGLVLLAEEERSASKTSSRGTGIQIREAMRRGFRKIYVGLGGSATNDAGMGMAYEVGYRFLDEKGDSLKPIGANLALVHKINREQVIPELRDTRVFAVNDVNNPLYGPFGAAAVYAAQKGANRQEIELLDRGLQHLDYQVRTQMGFEYADLPGTGAAGGAAYGLKCFLNAEFITGTAFILDLAKIPRLLRTRKFDYILTGEGKIDSQTLSGKWINGVMELGRAFEIPVVAICGRLEVSPEELKKAGLTAVIEAGNRNKPLEYNMSRAAELVESAVYKYFKGR</sequence>
<proteinExistence type="inferred from homology"/>
<evidence type="ECO:0000256" key="4">
    <source>
        <dbReference type="PIRNR" id="PIRNR006078"/>
    </source>
</evidence>
<reference evidence="5" key="1">
    <citation type="submission" date="2022-11" db="EMBL/GenBank/DDBJ databases">
        <title>The characterization of three novel Bacteroidetes species and genomic analysis of their roles in tidal elemental geochemical cycles.</title>
        <authorList>
            <person name="Ma K.-J."/>
        </authorList>
    </citation>
    <scope>NUCLEOTIDE SEQUENCE</scope>
    <source>
        <strain evidence="5">M415</strain>
    </source>
</reference>
<dbReference type="Proteomes" id="UP001207116">
    <property type="component" value="Unassembled WGS sequence"/>
</dbReference>
<comment type="similarity">
    <text evidence="1 4">Belongs to the glycerate kinase type-1 family.</text>
</comment>
<keyword evidence="3 4" id="KW-0418">Kinase</keyword>
<dbReference type="InterPro" id="IPR018197">
    <property type="entry name" value="Glycerate_kinase_RE-like"/>
</dbReference>
<dbReference type="InterPro" id="IPR018193">
    <property type="entry name" value="Glyc_kinase_flavodox-like_fold"/>
</dbReference>
<name>A0AAE3MMR8_9FLAO</name>
<accession>A0AAE3MMR8</accession>
<dbReference type="RefSeq" id="WP_266013527.1">
    <property type="nucleotide sequence ID" value="NZ_JAPFQP010000003.1"/>
</dbReference>
<dbReference type="Pfam" id="PF02595">
    <property type="entry name" value="Gly_kinase"/>
    <property type="match status" value="1"/>
</dbReference>
<evidence type="ECO:0000313" key="6">
    <source>
        <dbReference type="Proteomes" id="UP001207116"/>
    </source>
</evidence>
<organism evidence="5 6">
    <name type="scientific">Lentiprolixibacter aurantiacus</name>
    <dbReference type="NCBI Taxonomy" id="2993939"/>
    <lineage>
        <taxon>Bacteria</taxon>
        <taxon>Pseudomonadati</taxon>
        <taxon>Bacteroidota</taxon>
        <taxon>Flavobacteriia</taxon>
        <taxon>Flavobacteriales</taxon>
        <taxon>Flavobacteriaceae</taxon>
        <taxon>Lentiprolixibacter</taxon>
    </lineage>
</organism>
<protein>
    <submittedName>
        <fullName evidence="5">Glycerate kinase</fullName>
    </submittedName>
</protein>
<dbReference type="PANTHER" id="PTHR21599">
    <property type="entry name" value="GLYCERATE KINASE"/>
    <property type="match status" value="1"/>
</dbReference>
<dbReference type="Gene3D" id="3.40.50.10350">
    <property type="entry name" value="Glycerate kinase, domain 1"/>
    <property type="match status" value="1"/>
</dbReference>
<comment type="caution">
    <text evidence="5">The sequence shown here is derived from an EMBL/GenBank/DDBJ whole genome shotgun (WGS) entry which is preliminary data.</text>
</comment>
<dbReference type="PIRSF" id="PIRSF006078">
    <property type="entry name" value="GlxK"/>
    <property type="match status" value="1"/>
</dbReference>
<dbReference type="EMBL" id="JAPFQP010000003">
    <property type="protein sequence ID" value="MCX2720068.1"/>
    <property type="molecule type" value="Genomic_DNA"/>
</dbReference>
<dbReference type="GO" id="GO:0031388">
    <property type="term" value="P:organic acid phosphorylation"/>
    <property type="evidence" value="ECO:0007669"/>
    <property type="project" value="UniProtKB-UniRule"/>
</dbReference>
<evidence type="ECO:0000313" key="5">
    <source>
        <dbReference type="EMBL" id="MCX2720068.1"/>
    </source>
</evidence>
<dbReference type="InterPro" id="IPR004381">
    <property type="entry name" value="Glycerate_kinase"/>
</dbReference>